<evidence type="ECO:0000256" key="2">
    <source>
        <dbReference type="ARBA" id="ARBA00022679"/>
    </source>
</evidence>
<keyword evidence="3" id="KW-0949">S-adenosyl-L-methionine</keyword>
<evidence type="ECO:0000313" key="7">
    <source>
        <dbReference type="EMBL" id="KAF2261350.1"/>
    </source>
</evidence>
<dbReference type="Gene3D" id="3.40.50.150">
    <property type="entry name" value="Vaccinia Virus protein VP39"/>
    <property type="match status" value="1"/>
</dbReference>
<keyword evidence="1" id="KW-0489">Methyltransferase</keyword>
<dbReference type="Pfam" id="PF08100">
    <property type="entry name" value="Dimerisation"/>
    <property type="match status" value="1"/>
</dbReference>
<proteinExistence type="predicted"/>
<dbReference type="PROSITE" id="PS51683">
    <property type="entry name" value="SAM_OMT_II"/>
    <property type="match status" value="1"/>
</dbReference>
<dbReference type="PANTHER" id="PTHR43712">
    <property type="entry name" value="PUTATIVE (AFU_ORTHOLOGUE AFUA_4G14580)-RELATED"/>
    <property type="match status" value="1"/>
</dbReference>
<dbReference type="GO" id="GO:0008171">
    <property type="term" value="F:O-methyltransferase activity"/>
    <property type="evidence" value="ECO:0007669"/>
    <property type="project" value="InterPro"/>
</dbReference>
<organism evidence="7 8">
    <name type="scientific">Lojkania enalia</name>
    <dbReference type="NCBI Taxonomy" id="147567"/>
    <lineage>
        <taxon>Eukaryota</taxon>
        <taxon>Fungi</taxon>
        <taxon>Dikarya</taxon>
        <taxon>Ascomycota</taxon>
        <taxon>Pezizomycotina</taxon>
        <taxon>Dothideomycetes</taxon>
        <taxon>Pleosporomycetidae</taxon>
        <taxon>Pleosporales</taxon>
        <taxon>Pleosporales incertae sedis</taxon>
        <taxon>Lojkania</taxon>
    </lineage>
</organism>
<name>A0A9P4K4G8_9PLEO</name>
<gene>
    <name evidence="7" type="ORF">CC78DRAFT_500230</name>
</gene>
<evidence type="ECO:0000313" key="8">
    <source>
        <dbReference type="Proteomes" id="UP000800093"/>
    </source>
</evidence>
<feature type="domain" description="O-methyltransferase dimerisation" evidence="6">
    <location>
        <begin position="61"/>
        <end position="117"/>
    </location>
</feature>
<dbReference type="InterPro" id="IPR012967">
    <property type="entry name" value="COMT_dimerisation"/>
</dbReference>
<feature type="domain" description="O-methyltransferase C-terminal" evidence="5">
    <location>
        <begin position="214"/>
        <end position="371"/>
    </location>
</feature>
<evidence type="ECO:0000256" key="4">
    <source>
        <dbReference type="PIRSR" id="PIRSR005739-1"/>
    </source>
</evidence>
<keyword evidence="2" id="KW-0808">Transferase</keyword>
<dbReference type="AlphaFoldDB" id="A0A9P4K4G8"/>
<dbReference type="InterPro" id="IPR001077">
    <property type="entry name" value="COMT_C"/>
</dbReference>
<sequence>MSAESLALIDRIAHLSKQPKFTNDVDAQHQVAQLSRELSMKLIAPEEAANELAYYPIYAFAARIAIDMKLFKLIAASQSSISAANLANATGSSEELIVRVLRVISALGFVQEVGENQWTANSITHTMCRPEMQAAHIHKWDNCNGTMIKMPSYFKTNGYSTPKDPSNGPFQFAFNTNKNAFDYWHQNPSVAANFNTFMKGKRASRPSWADWWPVESLIFRAMELDTNRCLLVDVGGGRGHDVQSFKDKFPNRGRLVVEDLPAVIDDIKELDNDIERVKYDFFTPQPVEGARIYFFGMIFHDWSDEFCLKILSQTVPAMKKGYSKLLIDDAFLPTQGCPAVLGALDLAMMAMHAGKERTESQWKALLEKAGLTVNRFWSYKGGAAGIIEAELK</sequence>
<dbReference type="InterPro" id="IPR016461">
    <property type="entry name" value="COMT-like"/>
</dbReference>
<evidence type="ECO:0000259" key="6">
    <source>
        <dbReference type="Pfam" id="PF08100"/>
    </source>
</evidence>
<dbReference type="Proteomes" id="UP000800093">
    <property type="component" value="Unassembled WGS sequence"/>
</dbReference>
<feature type="active site" description="Proton acceptor" evidence="4">
    <location>
        <position position="300"/>
    </location>
</feature>
<evidence type="ECO:0000256" key="3">
    <source>
        <dbReference type="ARBA" id="ARBA00022691"/>
    </source>
</evidence>
<accession>A0A9P4K4G8</accession>
<protein>
    <submittedName>
        <fullName evidence="7">Sterigmatocystin 8-O-methyltransferase</fullName>
    </submittedName>
</protein>
<dbReference type="SUPFAM" id="SSF46785">
    <property type="entry name" value="Winged helix' DNA-binding domain"/>
    <property type="match status" value="1"/>
</dbReference>
<dbReference type="InterPro" id="IPR029063">
    <property type="entry name" value="SAM-dependent_MTases_sf"/>
</dbReference>
<dbReference type="GO" id="GO:0046983">
    <property type="term" value="F:protein dimerization activity"/>
    <property type="evidence" value="ECO:0007669"/>
    <property type="project" value="InterPro"/>
</dbReference>
<reference evidence="8" key="1">
    <citation type="journal article" date="2020" name="Stud. Mycol.">
        <title>101 Dothideomycetes genomes: A test case for predicting lifestyles and emergence of pathogens.</title>
        <authorList>
            <person name="Haridas S."/>
            <person name="Albert R."/>
            <person name="Binder M."/>
            <person name="Bloem J."/>
            <person name="LaButti K."/>
            <person name="Salamov A."/>
            <person name="Andreopoulos B."/>
            <person name="Baker S."/>
            <person name="Barry K."/>
            <person name="Bills G."/>
            <person name="Bluhm B."/>
            <person name="Cannon C."/>
            <person name="Castanera R."/>
            <person name="Culley D."/>
            <person name="Daum C."/>
            <person name="Ezra D."/>
            <person name="Gonzalez J."/>
            <person name="Henrissat B."/>
            <person name="Kuo A."/>
            <person name="Liang C."/>
            <person name="Lipzen A."/>
            <person name="Lutzoni F."/>
            <person name="Magnuson J."/>
            <person name="Mondo S."/>
            <person name="Nolan M."/>
            <person name="Ohm R."/>
            <person name="Pangilinan J."/>
            <person name="Park H.-J."/>
            <person name="Ramirez L."/>
            <person name="Alfaro M."/>
            <person name="Sun H."/>
            <person name="Tritt A."/>
            <person name="Yoshinaga Y."/>
            <person name="Zwiers L.-H."/>
            <person name="Turgeon B."/>
            <person name="Goodwin S."/>
            <person name="Spatafora J."/>
            <person name="Crous P."/>
            <person name="Grigoriev I."/>
        </authorList>
    </citation>
    <scope>NUCLEOTIDE SEQUENCE [LARGE SCALE GENOMIC DNA]</scope>
    <source>
        <strain evidence="8">CBS 304.66</strain>
    </source>
</reference>
<dbReference type="GO" id="GO:0032259">
    <property type="term" value="P:methylation"/>
    <property type="evidence" value="ECO:0007669"/>
    <property type="project" value="UniProtKB-KW"/>
</dbReference>
<dbReference type="InterPro" id="IPR036390">
    <property type="entry name" value="WH_DNA-bd_sf"/>
</dbReference>
<evidence type="ECO:0000259" key="5">
    <source>
        <dbReference type="Pfam" id="PF00891"/>
    </source>
</evidence>
<evidence type="ECO:0000256" key="1">
    <source>
        <dbReference type="ARBA" id="ARBA00022603"/>
    </source>
</evidence>
<keyword evidence="8" id="KW-1185">Reference proteome</keyword>
<comment type="caution">
    <text evidence="7">The sequence shown here is derived from an EMBL/GenBank/DDBJ whole genome shotgun (WGS) entry which is preliminary data.</text>
</comment>
<dbReference type="Pfam" id="PF00891">
    <property type="entry name" value="Methyltransf_2"/>
    <property type="match status" value="1"/>
</dbReference>
<dbReference type="EMBL" id="ML986659">
    <property type="protein sequence ID" value="KAF2261350.1"/>
    <property type="molecule type" value="Genomic_DNA"/>
</dbReference>
<dbReference type="Gene3D" id="1.10.10.10">
    <property type="entry name" value="Winged helix-like DNA-binding domain superfamily/Winged helix DNA-binding domain"/>
    <property type="match status" value="1"/>
</dbReference>
<dbReference type="PIRSF" id="PIRSF005739">
    <property type="entry name" value="O-mtase"/>
    <property type="match status" value="1"/>
</dbReference>
<dbReference type="OrthoDB" id="3340390at2759"/>
<dbReference type="InterPro" id="IPR036388">
    <property type="entry name" value="WH-like_DNA-bd_sf"/>
</dbReference>
<dbReference type="SUPFAM" id="SSF53335">
    <property type="entry name" value="S-adenosyl-L-methionine-dependent methyltransferases"/>
    <property type="match status" value="1"/>
</dbReference>
<dbReference type="PANTHER" id="PTHR43712:SF1">
    <property type="entry name" value="HYPOTHETICAL O-METHYLTRANSFERASE (EUROFUNG)-RELATED"/>
    <property type="match status" value="1"/>
</dbReference>